<evidence type="ECO:0000313" key="6">
    <source>
        <dbReference type="EMBL" id="OMP03412.1"/>
    </source>
</evidence>
<gene>
    <name evidence="6" type="ORF">CCACVL1_02432</name>
</gene>
<evidence type="ECO:0000313" key="7">
    <source>
        <dbReference type="Proteomes" id="UP000188268"/>
    </source>
</evidence>
<keyword evidence="3" id="KW-0238">DNA-binding</keyword>
<dbReference type="OrthoDB" id="1542650at2759"/>
<evidence type="ECO:0000256" key="5">
    <source>
        <dbReference type="ARBA" id="ARBA00023242"/>
    </source>
</evidence>
<dbReference type="AlphaFoldDB" id="A0A1R3K8K2"/>
<evidence type="ECO:0000256" key="4">
    <source>
        <dbReference type="ARBA" id="ARBA00023163"/>
    </source>
</evidence>
<reference evidence="6 7" key="1">
    <citation type="submission" date="2013-09" db="EMBL/GenBank/DDBJ databases">
        <title>Corchorus capsularis genome sequencing.</title>
        <authorList>
            <person name="Alam M."/>
            <person name="Haque M.S."/>
            <person name="Islam M.S."/>
            <person name="Emdad E.M."/>
            <person name="Islam M.M."/>
            <person name="Ahmed B."/>
            <person name="Halim A."/>
            <person name="Hossen Q.M.M."/>
            <person name="Hossain M.Z."/>
            <person name="Ahmed R."/>
            <person name="Khan M.M."/>
            <person name="Islam R."/>
            <person name="Rashid M.M."/>
            <person name="Khan S.A."/>
            <person name="Rahman M.S."/>
            <person name="Alam M."/>
        </authorList>
    </citation>
    <scope>NUCLEOTIDE SEQUENCE [LARGE SCALE GENOMIC DNA]</scope>
    <source>
        <strain evidence="7">cv. CVL-1</strain>
        <tissue evidence="6">Whole seedling</tissue>
    </source>
</reference>
<proteinExistence type="predicted"/>
<dbReference type="Gramene" id="OMP03412">
    <property type="protein sequence ID" value="OMP03412"/>
    <property type="gene ID" value="CCACVL1_02432"/>
</dbReference>
<keyword evidence="5" id="KW-0539">Nucleus</keyword>
<evidence type="ECO:0000256" key="2">
    <source>
        <dbReference type="ARBA" id="ARBA00023015"/>
    </source>
</evidence>
<dbReference type="InterPro" id="IPR005508">
    <property type="entry name" value="At2g31720-like"/>
</dbReference>
<dbReference type="GO" id="GO:0003677">
    <property type="term" value="F:DNA binding"/>
    <property type="evidence" value="ECO:0007669"/>
    <property type="project" value="UniProtKB-KW"/>
</dbReference>
<accession>A0A1R3K8K2</accession>
<name>A0A1R3K8K2_COCAP</name>
<evidence type="ECO:0000256" key="1">
    <source>
        <dbReference type="ARBA" id="ARBA00004123"/>
    </source>
</evidence>
<dbReference type="Gene3D" id="2.40.330.10">
    <property type="entry name" value="DNA-binding pseudobarrel domain"/>
    <property type="match status" value="1"/>
</dbReference>
<dbReference type="EMBL" id="AWWV01006061">
    <property type="protein sequence ID" value="OMP03412.1"/>
    <property type="molecule type" value="Genomic_DNA"/>
</dbReference>
<dbReference type="InterPro" id="IPR015300">
    <property type="entry name" value="DNA-bd_pseudobarrel_sf"/>
</dbReference>
<dbReference type="SUPFAM" id="SSF101936">
    <property type="entry name" value="DNA-binding pseudobarrel domain"/>
    <property type="match status" value="1"/>
</dbReference>
<sequence>MQIDREFEEEKYSIQELEHIACCVLVELKHAKIDENTAQALNNIMKKYNIIPQINIKQKYKKLADGYNNTGAAPATFPSLPSHIAGEVVIGEVCREPCRKNLTVTDLDGGQQRLSLSKDHVEKFFKPMLKEEENLVKGIPVMVYDHPQGKGYEMMFKFWSGKMYVLTTPRWNQFKIDHALIPSQQVTVWLFRNLKTDKLCFAIALGSAHDGSRAH</sequence>
<evidence type="ECO:0000256" key="3">
    <source>
        <dbReference type="ARBA" id="ARBA00023125"/>
    </source>
</evidence>
<dbReference type="Proteomes" id="UP000188268">
    <property type="component" value="Unassembled WGS sequence"/>
</dbReference>
<dbReference type="PANTHER" id="PTHR31541:SF28">
    <property type="entry name" value="TF-B3 DOMAIN-CONTAINING PROTEIN"/>
    <property type="match status" value="1"/>
</dbReference>
<organism evidence="6 7">
    <name type="scientific">Corchorus capsularis</name>
    <name type="common">Jute</name>
    <dbReference type="NCBI Taxonomy" id="210143"/>
    <lineage>
        <taxon>Eukaryota</taxon>
        <taxon>Viridiplantae</taxon>
        <taxon>Streptophyta</taxon>
        <taxon>Embryophyta</taxon>
        <taxon>Tracheophyta</taxon>
        <taxon>Spermatophyta</taxon>
        <taxon>Magnoliopsida</taxon>
        <taxon>eudicotyledons</taxon>
        <taxon>Gunneridae</taxon>
        <taxon>Pentapetalae</taxon>
        <taxon>rosids</taxon>
        <taxon>malvids</taxon>
        <taxon>Malvales</taxon>
        <taxon>Malvaceae</taxon>
        <taxon>Grewioideae</taxon>
        <taxon>Apeibeae</taxon>
        <taxon>Corchorus</taxon>
    </lineage>
</organism>
<keyword evidence="7" id="KW-1185">Reference proteome</keyword>
<dbReference type="STRING" id="210143.A0A1R3K8K2"/>
<keyword evidence="2" id="KW-0805">Transcription regulation</keyword>
<evidence type="ECO:0008006" key="8">
    <source>
        <dbReference type="Google" id="ProtNLM"/>
    </source>
</evidence>
<comment type="subcellular location">
    <subcellularLocation>
        <location evidence="1">Nucleus</location>
    </subcellularLocation>
</comment>
<dbReference type="GO" id="GO:0005634">
    <property type="term" value="C:nucleus"/>
    <property type="evidence" value="ECO:0007669"/>
    <property type="project" value="UniProtKB-SubCell"/>
</dbReference>
<comment type="caution">
    <text evidence="6">The sequence shown here is derived from an EMBL/GenBank/DDBJ whole genome shotgun (WGS) entry which is preliminary data.</text>
</comment>
<protein>
    <recommendedName>
        <fullName evidence="8">TF-B3 domain-containing protein</fullName>
    </recommendedName>
</protein>
<keyword evidence="4" id="KW-0804">Transcription</keyword>
<dbReference type="PANTHER" id="PTHR31541">
    <property type="entry name" value="B3 DOMAIN PLANT PROTEIN-RELATED"/>
    <property type="match status" value="1"/>
</dbReference>